<organism evidence="1 2">
    <name type="scientific">Vibrio rotiferianus</name>
    <dbReference type="NCBI Taxonomy" id="190895"/>
    <lineage>
        <taxon>Bacteria</taxon>
        <taxon>Pseudomonadati</taxon>
        <taxon>Pseudomonadota</taxon>
        <taxon>Gammaproteobacteria</taxon>
        <taxon>Vibrionales</taxon>
        <taxon>Vibrionaceae</taxon>
        <taxon>Vibrio</taxon>
    </lineage>
</organism>
<sequence length="182" mass="21030">MNVCIQFTKKSLTEKTSVAYGIGEERREVLIDKVIVDYMNEYCHSDWEAKQLIELIMLENIHFIEYERDISQKKYAVEDYLVNAIGASLLNITPIAHSSSQTTDMKFDNLVFQCGKVVSKSIRVPQFIVSMMKEEDIVQIVEKEAANIDAADFNFRLFADFVRGILFARLLEHKIEASNWVH</sequence>
<gene>
    <name evidence="1" type="ORF">VroAM7_41150</name>
</gene>
<dbReference type="EMBL" id="AP019799">
    <property type="protein sequence ID" value="BBL91462.1"/>
    <property type="molecule type" value="Genomic_DNA"/>
</dbReference>
<protein>
    <submittedName>
        <fullName evidence="1">Uncharacterized protein</fullName>
    </submittedName>
</protein>
<dbReference type="Proteomes" id="UP000315115">
    <property type="component" value="Chromosome 2"/>
</dbReference>
<evidence type="ECO:0000313" key="1">
    <source>
        <dbReference type="EMBL" id="BBL91462.1"/>
    </source>
</evidence>
<dbReference type="AlphaFoldDB" id="A0A510ICF3"/>
<proteinExistence type="predicted"/>
<evidence type="ECO:0000313" key="2">
    <source>
        <dbReference type="Proteomes" id="UP000315115"/>
    </source>
</evidence>
<name>A0A510ICF3_9VIBR</name>
<reference evidence="2" key="1">
    <citation type="submission" date="2019-07" db="EMBL/GenBank/DDBJ databases">
        <title>Complete Genome Sequences of Vibrion rotiferianus strain AM7.</title>
        <authorList>
            <person name="Miyazaki K."/>
            <person name="Wiseschart A."/>
            <person name="Pootanakit K."/>
            <person name="Ishimori K."/>
            <person name="Kitahara K."/>
        </authorList>
    </citation>
    <scope>NUCLEOTIDE SEQUENCE [LARGE SCALE GENOMIC DNA]</scope>
    <source>
        <strain evidence="2">AM7</strain>
    </source>
</reference>
<accession>A0A510ICF3</accession>
<dbReference type="RefSeq" id="WP_143693889.1">
    <property type="nucleotide sequence ID" value="NZ_AP019799.1"/>
</dbReference>